<accession>A0A8W8J2J2</accession>
<dbReference type="InterPro" id="IPR019826">
    <property type="entry name" value="Carboxylesterase_B_AS"/>
</dbReference>
<name>A0A8W8J2J2_MAGGI</name>
<dbReference type="PANTHER" id="PTHR11559">
    <property type="entry name" value="CARBOXYLESTERASE"/>
    <property type="match status" value="1"/>
</dbReference>
<evidence type="ECO:0000256" key="3">
    <source>
        <dbReference type="RuleBase" id="RU361235"/>
    </source>
</evidence>
<dbReference type="Proteomes" id="UP000005408">
    <property type="component" value="Unassembled WGS sequence"/>
</dbReference>
<protein>
    <recommendedName>
        <fullName evidence="3">Carboxylic ester hydrolase</fullName>
        <ecNumber evidence="3">3.1.1.-</ecNumber>
    </recommendedName>
</protein>
<dbReference type="SUPFAM" id="SSF53474">
    <property type="entry name" value="alpha/beta-Hydrolases"/>
    <property type="match status" value="1"/>
</dbReference>
<organism evidence="5 6">
    <name type="scientific">Magallana gigas</name>
    <name type="common">Pacific oyster</name>
    <name type="synonym">Crassostrea gigas</name>
    <dbReference type="NCBI Taxonomy" id="29159"/>
    <lineage>
        <taxon>Eukaryota</taxon>
        <taxon>Metazoa</taxon>
        <taxon>Spiralia</taxon>
        <taxon>Lophotrochozoa</taxon>
        <taxon>Mollusca</taxon>
        <taxon>Bivalvia</taxon>
        <taxon>Autobranchia</taxon>
        <taxon>Pteriomorphia</taxon>
        <taxon>Ostreida</taxon>
        <taxon>Ostreoidea</taxon>
        <taxon>Ostreidae</taxon>
        <taxon>Magallana</taxon>
    </lineage>
</organism>
<evidence type="ECO:0000313" key="5">
    <source>
        <dbReference type="EnsemblMetazoa" id="G16576.2:cds"/>
    </source>
</evidence>
<feature type="chain" id="PRO_5036517579" description="Carboxylic ester hydrolase" evidence="3">
    <location>
        <begin position="27"/>
        <end position="588"/>
    </location>
</feature>
<comment type="similarity">
    <text evidence="1 3">Belongs to the type-B carboxylesterase/lipase family.</text>
</comment>
<keyword evidence="2 3" id="KW-0378">Hydrolase</keyword>
<feature type="signal peptide" evidence="3">
    <location>
        <begin position="1"/>
        <end position="26"/>
    </location>
</feature>
<evidence type="ECO:0000313" key="6">
    <source>
        <dbReference type="Proteomes" id="UP000005408"/>
    </source>
</evidence>
<proteinExistence type="inferred from homology"/>
<dbReference type="EC" id="3.1.1.-" evidence="3"/>
<dbReference type="InterPro" id="IPR019819">
    <property type="entry name" value="Carboxylesterase_B_CS"/>
</dbReference>
<dbReference type="Gene3D" id="3.40.50.1820">
    <property type="entry name" value="alpha/beta hydrolase"/>
    <property type="match status" value="1"/>
</dbReference>
<evidence type="ECO:0000259" key="4">
    <source>
        <dbReference type="Pfam" id="PF00135"/>
    </source>
</evidence>
<dbReference type="EnsemblMetazoa" id="G16576.2">
    <property type="protein sequence ID" value="G16576.2:cds"/>
    <property type="gene ID" value="G16576"/>
</dbReference>
<dbReference type="InterPro" id="IPR050309">
    <property type="entry name" value="Type-B_Carboxylest/Lipase"/>
</dbReference>
<reference evidence="5" key="1">
    <citation type="submission" date="2022-08" db="UniProtKB">
        <authorList>
            <consortium name="EnsemblMetazoa"/>
        </authorList>
    </citation>
    <scope>IDENTIFICATION</scope>
    <source>
        <strain evidence="5">05x7-T-G4-1.051#20</strain>
    </source>
</reference>
<dbReference type="PROSITE" id="PS00941">
    <property type="entry name" value="CARBOXYLESTERASE_B_2"/>
    <property type="match status" value="1"/>
</dbReference>
<dbReference type="PROSITE" id="PS00122">
    <property type="entry name" value="CARBOXYLESTERASE_B_1"/>
    <property type="match status" value="1"/>
</dbReference>
<dbReference type="InterPro" id="IPR002018">
    <property type="entry name" value="CarbesteraseB"/>
</dbReference>
<keyword evidence="6" id="KW-1185">Reference proteome</keyword>
<dbReference type="InterPro" id="IPR029058">
    <property type="entry name" value="AB_hydrolase_fold"/>
</dbReference>
<dbReference type="AlphaFoldDB" id="A0A8W8J2J2"/>
<dbReference type="GO" id="GO:0016787">
    <property type="term" value="F:hydrolase activity"/>
    <property type="evidence" value="ECO:0007669"/>
    <property type="project" value="UniProtKB-KW"/>
</dbReference>
<feature type="domain" description="Carboxylesterase type B" evidence="4">
    <location>
        <begin position="34"/>
        <end position="558"/>
    </location>
</feature>
<dbReference type="OrthoDB" id="3200163at2759"/>
<sequence length="588" mass="65817">MADIAKCISLFLLVMVLALSRKSAHGELSNPSILVDTPSGRVKGYKETHNQTHPMIRFIGIPYAEPPVNNLRFRKPRPIGIWDDVRGIPNDHGPGCMQDDGNYIGTYEMGFSEDCLYLNIYVPGREIKQTKTFSVMVWIHGKDFIHGSTSEYFPHNIVAHGDVIVVTFNYRLGVFGFLNIDDQDVTKNLGLWDQIAALQWVHKNIAAFGGNPENVTIIGHSSGAVCAHLLSLMPRNGGLFQRVIAMSGVVSRNTVVKPNNAEKVDRLLSERTNCTETTQSSIYLDCLRSVPAEKIVNAVILQDLIPTDNITADLYVGPSIDGGLIIKDPYLLLSDFDSSESRFFRSLDFVAGTTDVEGSLLYRKIVDSRKTSLVSEYENNLNLSLDSEIPFHVFKDSIAPGVINSLYGNNPILTHKVVDFYHSHRGSLDQSNQAIQMYGQATIVTPTISALVAHSRNNAASKTYHYLVTLISPLPEGPPPPLWFGGCGHGDELYLLFRLMATPINLQMRDFHHDLSRKVVRYWTNFAKTGNPSDDDTEITWPAYDEDKRHYLILDYPIISHIDYSSEEVALFQPELSNYVRTNSHDEL</sequence>
<dbReference type="OMA" id="ARFYGDW"/>
<evidence type="ECO:0000256" key="2">
    <source>
        <dbReference type="ARBA" id="ARBA00022801"/>
    </source>
</evidence>
<dbReference type="Pfam" id="PF00135">
    <property type="entry name" value="COesterase"/>
    <property type="match status" value="1"/>
</dbReference>
<evidence type="ECO:0000256" key="1">
    <source>
        <dbReference type="ARBA" id="ARBA00005964"/>
    </source>
</evidence>
<keyword evidence="3" id="KW-0732">Signal</keyword>